<evidence type="ECO:0008006" key="3">
    <source>
        <dbReference type="Google" id="ProtNLM"/>
    </source>
</evidence>
<dbReference type="InterPro" id="IPR015943">
    <property type="entry name" value="WD40/YVTN_repeat-like_dom_sf"/>
</dbReference>
<dbReference type="SUPFAM" id="SSF110296">
    <property type="entry name" value="Oligoxyloglucan reducing end-specific cellobiohydrolase"/>
    <property type="match status" value="1"/>
</dbReference>
<dbReference type="RefSeq" id="WP_240828655.1">
    <property type="nucleotide sequence ID" value="NZ_JAKWBL010000001.1"/>
</dbReference>
<sequence length="115" mass="12267">MTGANGLAIQDKNILVASGNYNDLQKADSAFVYSNDAGRSWKLPATMPSGYRSSVCFIGKGKAITCGITGIDMSEDGGTNWKKISNEGFNVCAYNQNENAVYFAGNNGRLGKLQL</sequence>
<protein>
    <recommendedName>
        <fullName evidence="3">Exo-alpha-sialidase</fullName>
    </recommendedName>
</protein>
<name>A0ABS9SJ17_9BACT</name>
<reference evidence="1 2" key="1">
    <citation type="submission" date="2022-02" db="EMBL/GenBank/DDBJ databases">
        <authorList>
            <person name="Min J."/>
        </authorList>
    </citation>
    <scope>NUCLEOTIDE SEQUENCE [LARGE SCALE GENOMIC DNA]</scope>
    <source>
        <strain evidence="1 2">GR10-1</strain>
    </source>
</reference>
<dbReference type="EMBL" id="JAKWBL010000001">
    <property type="protein sequence ID" value="MCH5598366.1"/>
    <property type="molecule type" value="Genomic_DNA"/>
</dbReference>
<proteinExistence type="predicted"/>
<accession>A0ABS9SJ17</accession>
<evidence type="ECO:0000313" key="2">
    <source>
        <dbReference type="Proteomes" id="UP001202248"/>
    </source>
</evidence>
<dbReference type="Gene3D" id="2.130.10.10">
    <property type="entry name" value="YVTN repeat-like/Quinoprotein amine dehydrogenase"/>
    <property type="match status" value="1"/>
</dbReference>
<keyword evidence="2" id="KW-1185">Reference proteome</keyword>
<dbReference type="Proteomes" id="UP001202248">
    <property type="component" value="Unassembled WGS sequence"/>
</dbReference>
<evidence type="ECO:0000313" key="1">
    <source>
        <dbReference type="EMBL" id="MCH5598366.1"/>
    </source>
</evidence>
<organism evidence="1 2">
    <name type="scientific">Niabella ginsengisoli</name>
    <dbReference type="NCBI Taxonomy" id="522298"/>
    <lineage>
        <taxon>Bacteria</taxon>
        <taxon>Pseudomonadati</taxon>
        <taxon>Bacteroidota</taxon>
        <taxon>Chitinophagia</taxon>
        <taxon>Chitinophagales</taxon>
        <taxon>Chitinophagaceae</taxon>
        <taxon>Niabella</taxon>
    </lineage>
</organism>
<comment type="caution">
    <text evidence="1">The sequence shown here is derived from an EMBL/GenBank/DDBJ whole genome shotgun (WGS) entry which is preliminary data.</text>
</comment>
<gene>
    <name evidence="1" type="ORF">MKP09_10815</name>
</gene>